<reference evidence="4 5" key="1">
    <citation type="journal article" date="2019" name="Int. J. Syst. Evol. Microbiol.">
        <title>The Global Catalogue of Microorganisms (GCM) 10K type strain sequencing project: providing services to taxonomists for standard genome sequencing and annotation.</title>
        <authorList>
            <consortium name="The Broad Institute Genomics Platform"/>
            <consortium name="The Broad Institute Genome Sequencing Center for Infectious Disease"/>
            <person name="Wu L."/>
            <person name="Ma J."/>
        </authorList>
    </citation>
    <scope>NUCLEOTIDE SEQUENCE [LARGE SCALE GENOMIC DNA]</scope>
    <source>
        <strain evidence="4 5">JCM 15672</strain>
    </source>
</reference>
<evidence type="ECO:0000256" key="2">
    <source>
        <dbReference type="ARBA" id="ARBA00022448"/>
    </source>
</evidence>
<dbReference type="PANTHER" id="PTHR43649">
    <property type="entry name" value="ARABINOSE-BINDING PROTEIN-RELATED"/>
    <property type="match status" value="1"/>
</dbReference>
<comment type="similarity">
    <text evidence="1">Belongs to the bacterial solute-binding protein 1 family.</text>
</comment>
<dbReference type="Pfam" id="PF01547">
    <property type="entry name" value="SBP_bac_1"/>
    <property type="match status" value="1"/>
</dbReference>
<dbReference type="EMBL" id="BAAAPW010000002">
    <property type="protein sequence ID" value="GAA2036795.1"/>
    <property type="molecule type" value="Genomic_DNA"/>
</dbReference>
<protein>
    <recommendedName>
        <fullName evidence="6">Carbohydrate ABC transporter substrate-binding protein</fullName>
    </recommendedName>
</protein>
<comment type="caution">
    <text evidence="4">The sequence shown here is derived from an EMBL/GenBank/DDBJ whole genome shotgun (WGS) entry which is preliminary data.</text>
</comment>
<accession>A0ABN2UH81</accession>
<dbReference type="SUPFAM" id="SSF53850">
    <property type="entry name" value="Periplasmic binding protein-like II"/>
    <property type="match status" value="1"/>
</dbReference>
<dbReference type="InterPro" id="IPR006059">
    <property type="entry name" value="SBP"/>
</dbReference>
<evidence type="ECO:0000313" key="5">
    <source>
        <dbReference type="Proteomes" id="UP001501196"/>
    </source>
</evidence>
<dbReference type="PROSITE" id="PS51257">
    <property type="entry name" value="PROKAR_LIPOPROTEIN"/>
    <property type="match status" value="1"/>
</dbReference>
<organism evidence="4 5">
    <name type="scientific">Agromyces tropicus</name>
    <dbReference type="NCBI Taxonomy" id="555371"/>
    <lineage>
        <taxon>Bacteria</taxon>
        <taxon>Bacillati</taxon>
        <taxon>Actinomycetota</taxon>
        <taxon>Actinomycetes</taxon>
        <taxon>Micrococcales</taxon>
        <taxon>Microbacteriaceae</taxon>
        <taxon>Agromyces</taxon>
    </lineage>
</organism>
<feature type="signal peptide" evidence="3">
    <location>
        <begin position="1"/>
        <end position="27"/>
    </location>
</feature>
<gene>
    <name evidence="4" type="ORF">GCM10009819_21770</name>
</gene>
<evidence type="ECO:0000256" key="3">
    <source>
        <dbReference type="SAM" id="SignalP"/>
    </source>
</evidence>
<evidence type="ECO:0008006" key="6">
    <source>
        <dbReference type="Google" id="ProtNLM"/>
    </source>
</evidence>
<name>A0ABN2UH81_9MICO</name>
<dbReference type="RefSeq" id="WP_344373181.1">
    <property type="nucleotide sequence ID" value="NZ_BAAAPW010000002.1"/>
</dbReference>
<keyword evidence="3" id="KW-0732">Signal</keyword>
<proteinExistence type="inferred from homology"/>
<dbReference type="Gene3D" id="3.40.190.10">
    <property type="entry name" value="Periplasmic binding protein-like II"/>
    <property type="match status" value="2"/>
</dbReference>
<dbReference type="InterPro" id="IPR050490">
    <property type="entry name" value="Bact_solute-bd_prot1"/>
</dbReference>
<evidence type="ECO:0000256" key="1">
    <source>
        <dbReference type="ARBA" id="ARBA00008520"/>
    </source>
</evidence>
<keyword evidence="5" id="KW-1185">Reference proteome</keyword>
<feature type="chain" id="PRO_5045626019" description="Carbohydrate ABC transporter substrate-binding protein" evidence="3">
    <location>
        <begin position="28"/>
        <end position="439"/>
    </location>
</feature>
<keyword evidence="2" id="KW-0813">Transport</keyword>
<sequence>MKNTFRGAAVVAAVAALALAGCSDPGAGDTTGDASPAEWPAQDTDLSGTTLTIWAAQNSNTVPDSVVAGFEELTGATVEVVTIPDPYEQGVQTKVATGDTPDLAFWQPTASQLTALNAKTNLQPLDGAPWLDSYTPALRDITGILDDTRYATLITTPAVEGVYYNKQVLEEAGIADLPTDWDSFIELGRELKSQDITPFYEMGADRWATQWWVQVQLADAAADGLWDRVNTNEEKFTDPTIQDAIDEYNGLIEEGLFNEDIKTATFEDQGAALLAGDAAMVVQVNSFFGQLQSLADTAELDEKIGFFPISPSGNVGTFIPDQSNALVAFKTGDADREAAARQLLSYWLGDGYADFVDAQSTVSLQDGVQTPVSVPQALLSVSDSLGDSVGSMQALAIANPDLYIFLADMIQGTKTPVEVAEATQSQFAELAKAQGAAGF</sequence>
<dbReference type="Proteomes" id="UP001501196">
    <property type="component" value="Unassembled WGS sequence"/>
</dbReference>
<evidence type="ECO:0000313" key="4">
    <source>
        <dbReference type="EMBL" id="GAA2036795.1"/>
    </source>
</evidence>
<dbReference type="PANTHER" id="PTHR43649:SF29">
    <property type="entry name" value="OSMOPROTECTIVE COMPOUNDS-BINDING PROTEIN GGTB"/>
    <property type="match status" value="1"/>
</dbReference>